<sequence length="54" mass="5999">MKETPASGCLFKQQNDVIQKEMPPAIGSENITTRQILVICQGARLLWFKIGSHA</sequence>
<accession>A0A0C5V7P4</accession>
<evidence type="ECO:0000313" key="1">
    <source>
        <dbReference type="EMBL" id="AJQ95445.1"/>
    </source>
</evidence>
<dbReference type="EMBL" id="CP007142">
    <property type="protein sequence ID" value="AJQ95445.1"/>
    <property type="molecule type" value="Genomic_DNA"/>
</dbReference>
<organism evidence="1 2">
    <name type="scientific">Gynuella sunshinyii YC6258</name>
    <dbReference type="NCBI Taxonomy" id="1445510"/>
    <lineage>
        <taxon>Bacteria</taxon>
        <taxon>Pseudomonadati</taxon>
        <taxon>Pseudomonadota</taxon>
        <taxon>Gammaproteobacteria</taxon>
        <taxon>Oceanospirillales</taxon>
        <taxon>Saccharospirillaceae</taxon>
        <taxon>Gynuella</taxon>
    </lineage>
</organism>
<gene>
    <name evidence="1" type="ORF">YC6258_03409</name>
</gene>
<dbReference type="KEGG" id="gsn:YC6258_03409"/>
<dbReference type="HOGENOM" id="CLU_3043954_0_0_6"/>
<dbReference type="STRING" id="1445510.YC6258_03409"/>
<protein>
    <submittedName>
        <fullName evidence="1">Uncharacterized protein</fullName>
    </submittedName>
</protein>
<name>A0A0C5V7P4_9GAMM</name>
<proteinExistence type="predicted"/>
<keyword evidence="2" id="KW-1185">Reference proteome</keyword>
<dbReference type="AlphaFoldDB" id="A0A0C5V7P4"/>
<evidence type="ECO:0000313" key="2">
    <source>
        <dbReference type="Proteomes" id="UP000032266"/>
    </source>
</evidence>
<dbReference type="Proteomes" id="UP000032266">
    <property type="component" value="Chromosome"/>
</dbReference>
<reference evidence="1 2" key="1">
    <citation type="submission" date="2014-01" db="EMBL/GenBank/DDBJ databases">
        <title>Full genme sequencing of cellulolytic bacterium Gynuella sunshinyii YC6258T gen. nov., sp. nov.</title>
        <authorList>
            <person name="Khan H."/>
            <person name="Chung E.J."/>
            <person name="Chung Y.R."/>
        </authorList>
    </citation>
    <scope>NUCLEOTIDE SEQUENCE [LARGE SCALE GENOMIC DNA]</scope>
    <source>
        <strain evidence="1 2">YC6258</strain>
    </source>
</reference>